<dbReference type="PANTHER" id="PTHR10492">
    <property type="match status" value="1"/>
</dbReference>
<comment type="similarity">
    <text evidence="1">Belongs to the helicase family.</text>
</comment>
<feature type="domain" description="DNA helicase Pif1-like 2B" evidence="3">
    <location>
        <begin position="230"/>
        <end position="261"/>
    </location>
</feature>
<keyword evidence="1" id="KW-0233">DNA recombination</keyword>
<keyword evidence="1" id="KW-0378">Hydrolase</keyword>
<dbReference type="InterPro" id="IPR027417">
    <property type="entry name" value="P-loop_NTPase"/>
</dbReference>
<evidence type="ECO:0000256" key="1">
    <source>
        <dbReference type="RuleBase" id="RU363044"/>
    </source>
</evidence>
<dbReference type="EC" id="5.6.2.3" evidence="1"/>
<dbReference type="InterPro" id="IPR049163">
    <property type="entry name" value="Pif1-like_2B_dom"/>
</dbReference>
<dbReference type="GO" id="GO:0043139">
    <property type="term" value="F:5'-3' DNA helicase activity"/>
    <property type="evidence" value="ECO:0007669"/>
    <property type="project" value="UniProtKB-EC"/>
</dbReference>
<protein>
    <recommendedName>
        <fullName evidence="1">ATP-dependent DNA helicase</fullName>
        <ecNumber evidence="1">5.6.2.3</ecNumber>
    </recommendedName>
</protein>
<evidence type="ECO:0000313" key="4">
    <source>
        <dbReference type="EMBL" id="OAY35308.1"/>
    </source>
</evidence>
<proteinExistence type="inferred from homology"/>
<reference evidence="4" key="1">
    <citation type="submission" date="2016-02" db="EMBL/GenBank/DDBJ databases">
        <title>WGS assembly of Manihot esculenta.</title>
        <authorList>
            <person name="Bredeson J.V."/>
            <person name="Prochnik S.E."/>
            <person name="Lyons J.B."/>
            <person name="Schmutz J."/>
            <person name="Grimwood J."/>
            <person name="Vrebalov J."/>
            <person name="Bart R.S."/>
            <person name="Amuge T."/>
            <person name="Ferguson M.E."/>
            <person name="Green R."/>
            <person name="Putnam N."/>
            <person name="Stites J."/>
            <person name="Rounsley S."/>
            <person name="Rokhsar D.S."/>
        </authorList>
    </citation>
    <scope>NUCLEOTIDE SEQUENCE [LARGE SCALE GENOMIC DNA]</scope>
    <source>
        <tissue evidence="4">Leaf</tissue>
    </source>
</reference>
<dbReference type="GO" id="GO:0016887">
    <property type="term" value="F:ATP hydrolysis activity"/>
    <property type="evidence" value="ECO:0007669"/>
    <property type="project" value="RHEA"/>
</dbReference>
<keyword evidence="1" id="KW-0067">ATP-binding</keyword>
<comment type="catalytic activity">
    <reaction evidence="1">
        <text>ATP + H2O = ADP + phosphate + H(+)</text>
        <dbReference type="Rhea" id="RHEA:13065"/>
        <dbReference type="ChEBI" id="CHEBI:15377"/>
        <dbReference type="ChEBI" id="CHEBI:15378"/>
        <dbReference type="ChEBI" id="CHEBI:30616"/>
        <dbReference type="ChEBI" id="CHEBI:43474"/>
        <dbReference type="ChEBI" id="CHEBI:456216"/>
        <dbReference type="EC" id="5.6.2.3"/>
    </reaction>
</comment>
<dbReference type="Pfam" id="PF21530">
    <property type="entry name" value="Pif1_2B_dom"/>
    <property type="match status" value="1"/>
</dbReference>
<dbReference type="AlphaFoldDB" id="A0A2C9UV41"/>
<keyword evidence="1" id="KW-0227">DNA damage</keyword>
<dbReference type="Pfam" id="PF05970">
    <property type="entry name" value="PIF1"/>
    <property type="match status" value="1"/>
</dbReference>
<evidence type="ECO:0000259" key="3">
    <source>
        <dbReference type="Pfam" id="PF21530"/>
    </source>
</evidence>
<keyword evidence="1" id="KW-0547">Nucleotide-binding</keyword>
<dbReference type="GO" id="GO:0000723">
    <property type="term" value="P:telomere maintenance"/>
    <property type="evidence" value="ECO:0007669"/>
    <property type="project" value="InterPro"/>
</dbReference>
<dbReference type="STRING" id="3983.A0A2C9UV41"/>
<comment type="cofactor">
    <cofactor evidence="1">
        <name>Mg(2+)</name>
        <dbReference type="ChEBI" id="CHEBI:18420"/>
    </cofactor>
</comment>
<feature type="domain" description="DNA helicase Pif1-like DEAD-box helicase" evidence="2">
    <location>
        <begin position="121"/>
        <end position="187"/>
    </location>
</feature>
<dbReference type="InterPro" id="IPR010285">
    <property type="entry name" value="DNA_helicase_pif1-like_DEAD"/>
</dbReference>
<evidence type="ECO:0000259" key="2">
    <source>
        <dbReference type="Pfam" id="PF05970"/>
    </source>
</evidence>
<dbReference type="EMBL" id="CM004398">
    <property type="protein sequence ID" value="OAY35308.1"/>
    <property type="molecule type" value="Genomic_DNA"/>
</dbReference>
<dbReference type="PANTHER" id="PTHR10492:SF90">
    <property type="entry name" value="ATP-DEPENDENT DNA HELICASE"/>
    <property type="match status" value="1"/>
</dbReference>
<dbReference type="GO" id="GO:0005524">
    <property type="term" value="F:ATP binding"/>
    <property type="evidence" value="ECO:0007669"/>
    <property type="project" value="UniProtKB-KW"/>
</dbReference>
<sequence>MKAYLIRNIGWIYKYVHTSITRVMDCISLLACEGQHEVPFSSTRECEMKEREAKVMREGRRKENCVIDGTDWERRFLDDDIKYHIEMMLNVPKTIILDKHLKNYILLELEKYFNKYSTSFHGGIGKTYLYEIILSRLRSEGQIALIIISSSISSLPLLGGQTAHSRFKISIEIDENSTINIEKETQLVVFIFVDKIFRDILANDLCIENKPFGGKILLLGEDFKQILSIFLNISEFNCFPQHELNLKINALIIMLRNLNSNLFFVTKLD</sequence>
<dbReference type="GO" id="GO:0006281">
    <property type="term" value="P:DNA repair"/>
    <property type="evidence" value="ECO:0007669"/>
    <property type="project" value="UniProtKB-KW"/>
</dbReference>
<keyword evidence="1" id="KW-0347">Helicase</keyword>
<dbReference type="Gene3D" id="3.40.50.300">
    <property type="entry name" value="P-loop containing nucleotide triphosphate hydrolases"/>
    <property type="match status" value="1"/>
</dbReference>
<name>A0A2C9UV41_MANES</name>
<keyword evidence="1" id="KW-0234">DNA repair</keyword>
<organism evidence="4">
    <name type="scientific">Manihot esculenta</name>
    <name type="common">Cassava</name>
    <name type="synonym">Jatropha manihot</name>
    <dbReference type="NCBI Taxonomy" id="3983"/>
    <lineage>
        <taxon>Eukaryota</taxon>
        <taxon>Viridiplantae</taxon>
        <taxon>Streptophyta</taxon>
        <taxon>Embryophyta</taxon>
        <taxon>Tracheophyta</taxon>
        <taxon>Spermatophyta</taxon>
        <taxon>Magnoliopsida</taxon>
        <taxon>eudicotyledons</taxon>
        <taxon>Gunneridae</taxon>
        <taxon>Pentapetalae</taxon>
        <taxon>rosids</taxon>
        <taxon>fabids</taxon>
        <taxon>Malpighiales</taxon>
        <taxon>Euphorbiaceae</taxon>
        <taxon>Crotonoideae</taxon>
        <taxon>Manihoteae</taxon>
        <taxon>Manihot</taxon>
    </lineage>
</organism>
<dbReference type="GO" id="GO:0006310">
    <property type="term" value="P:DNA recombination"/>
    <property type="evidence" value="ECO:0007669"/>
    <property type="project" value="UniProtKB-KW"/>
</dbReference>
<gene>
    <name evidence="4" type="ORF">MANES_12G090000</name>
</gene>
<accession>A0A2C9UV41</accession>